<evidence type="ECO:0000256" key="3">
    <source>
        <dbReference type="ARBA" id="ARBA00022679"/>
    </source>
</evidence>
<accession>A0ABQ7GMP6</accession>
<dbReference type="PANTHER" id="PTHR21337">
    <property type="entry name" value="PHOSPHO-2-DEHYDRO-3-DEOXYHEPTONATE ALDOLASE 1, 2"/>
    <property type="match status" value="1"/>
</dbReference>
<comment type="subcellular location">
    <subcellularLocation>
        <location evidence="6">Plastid</location>
        <location evidence="6">Chloroplast</location>
    </subcellularLocation>
</comment>
<evidence type="ECO:0000256" key="5">
    <source>
        <dbReference type="ARBA" id="ARBA00047508"/>
    </source>
</evidence>
<evidence type="ECO:0000256" key="2">
    <source>
        <dbReference type="ARBA" id="ARBA00008911"/>
    </source>
</evidence>
<comment type="caution">
    <text evidence="7">The sequence shown here is derived from an EMBL/GenBank/DDBJ whole genome shotgun (WGS) entry which is preliminary data.</text>
</comment>
<evidence type="ECO:0000313" key="8">
    <source>
        <dbReference type="Proteomes" id="UP000815325"/>
    </source>
</evidence>
<evidence type="ECO:0000313" key="7">
    <source>
        <dbReference type="EMBL" id="KAF5835879.1"/>
    </source>
</evidence>
<comment type="catalytic activity">
    <reaction evidence="5 6">
        <text>D-erythrose 4-phosphate + phosphoenolpyruvate + H2O = 7-phospho-2-dehydro-3-deoxy-D-arabino-heptonate + phosphate</text>
        <dbReference type="Rhea" id="RHEA:14717"/>
        <dbReference type="ChEBI" id="CHEBI:15377"/>
        <dbReference type="ChEBI" id="CHEBI:16897"/>
        <dbReference type="ChEBI" id="CHEBI:43474"/>
        <dbReference type="ChEBI" id="CHEBI:58394"/>
        <dbReference type="ChEBI" id="CHEBI:58702"/>
        <dbReference type="EC" id="2.5.1.54"/>
    </reaction>
</comment>
<comment type="similarity">
    <text evidence="2 6">Belongs to the class-II DAHP synthase family.</text>
</comment>
<keyword evidence="4 6" id="KW-0057">Aromatic amino acid biosynthesis</keyword>
<evidence type="ECO:0000256" key="4">
    <source>
        <dbReference type="ARBA" id="ARBA00023141"/>
    </source>
</evidence>
<keyword evidence="6" id="KW-0150">Chloroplast</keyword>
<gene>
    <name evidence="7" type="ORF">DUNSADRAFT_6692</name>
</gene>
<keyword evidence="8" id="KW-1185">Reference proteome</keyword>
<dbReference type="Pfam" id="PF01474">
    <property type="entry name" value="DAHP_synth_2"/>
    <property type="match status" value="1"/>
</dbReference>
<dbReference type="Gene3D" id="3.20.20.70">
    <property type="entry name" value="Aldolase class I"/>
    <property type="match status" value="1"/>
</dbReference>
<keyword evidence="6" id="KW-0809">Transit peptide</keyword>
<keyword evidence="6" id="KW-0028">Amino-acid biosynthesis</keyword>
<protein>
    <recommendedName>
        <fullName evidence="6">Phospho-2-dehydro-3-deoxyheptonate aldolase</fullName>
        <ecNumber evidence="6">2.5.1.54</ecNumber>
    </recommendedName>
</protein>
<name>A0ABQ7GMP6_DUNSA</name>
<dbReference type="InterPro" id="IPR013785">
    <property type="entry name" value="Aldolase_TIM"/>
</dbReference>
<evidence type="ECO:0000256" key="6">
    <source>
        <dbReference type="RuleBase" id="RU363071"/>
    </source>
</evidence>
<dbReference type="InterPro" id="IPR002480">
    <property type="entry name" value="DAHP_synth_2"/>
</dbReference>
<dbReference type="SUPFAM" id="SSF51569">
    <property type="entry name" value="Aldolase"/>
    <property type="match status" value="1"/>
</dbReference>
<dbReference type="PANTHER" id="PTHR21337:SF0">
    <property type="entry name" value="PHOSPHO-2-DEHYDRO-3-DEOXYHEPTONATE ALDOLASE"/>
    <property type="match status" value="1"/>
</dbReference>
<proteinExistence type="inferred from homology"/>
<evidence type="ECO:0000256" key="1">
    <source>
        <dbReference type="ARBA" id="ARBA00004688"/>
    </source>
</evidence>
<dbReference type="EC" id="2.5.1.54" evidence="6"/>
<dbReference type="EMBL" id="MU069684">
    <property type="protein sequence ID" value="KAF5835879.1"/>
    <property type="molecule type" value="Genomic_DNA"/>
</dbReference>
<comment type="pathway">
    <text evidence="1 6">Metabolic intermediate biosynthesis; chorismate biosynthesis; chorismate from D-erythrose 4-phosphate and phosphoenolpyruvate: step 1/7.</text>
</comment>
<reference evidence="7" key="1">
    <citation type="submission" date="2017-08" db="EMBL/GenBank/DDBJ databases">
        <authorList>
            <person name="Polle J.E."/>
            <person name="Barry K."/>
            <person name="Cushman J."/>
            <person name="Schmutz J."/>
            <person name="Tran D."/>
            <person name="Hathwaick L.T."/>
            <person name="Yim W.C."/>
            <person name="Jenkins J."/>
            <person name="Mckie-Krisberg Z.M."/>
            <person name="Prochnik S."/>
            <person name="Lindquist E."/>
            <person name="Dockter R.B."/>
            <person name="Adam C."/>
            <person name="Molina H."/>
            <person name="Bunkerborg J."/>
            <person name="Jin E."/>
            <person name="Buchheim M."/>
            <person name="Magnuson J."/>
        </authorList>
    </citation>
    <scope>NUCLEOTIDE SEQUENCE</scope>
    <source>
        <strain evidence="7">CCAP 19/18</strain>
    </source>
</reference>
<keyword evidence="6" id="KW-0934">Plastid</keyword>
<organism evidence="7 8">
    <name type="scientific">Dunaliella salina</name>
    <name type="common">Green alga</name>
    <name type="synonym">Protococcus salinus</name>
    <dbReference type="NCBI Taxonomy" id="3046"/>
    <lineage>
        <taxon>Eukaryota</taxon>
        <taxon>Viridiplantae</taxon>
        <taxon>Chlorophyta</taxon>
        <taxon>core chlorophytes</taxon>
        <taxon>Chlorophyceae</taxon>
        <taxon>CS clade</taxon>
        <taxon>Chlamydomonadales</taxon>
        <taxon>Dunaliellaceae</taxon>
        <taxon>Dunaliella</taxon>
    </lineage>
</organism>
<dbReference type="NCBIfam" id="TIGR01358">
    <property type="entry name" value="DAHP_synth_II"/>
    <property type="match status" value="1"/>
</dbReference>
<dbReference type="Proteomes" id="UP000815325">
    <property type="component" value="Unassembled WGS sequence"/>
</dbReference>
<keyword evidence="3 6" id="KW-0808">Transferase</keyword>
<sequence>MMLRSQCPAGIRPNATALPTVAPRTGRLSSRVLTKVAADREVVPGEGVLPIQNPKNWEPNSWRKLEALQQPEYPDRAAVDKVFGQIAQMPPLIFAGECRTLQERLAKAATGDAFVITGGDCAESFSQFSANRIRDFYRVLLQMSVVLAFGGGVPVVKLGRIAGQFAKPRSANDETIDGVTLPAYRGDIINGPEFTPEARVPNPERLVQAYNQSAATLNLLRGFSTGGYGGLARVSQWNLDFMQNSPEGKAYQDLAHRVDEAITFMTACGMDPASPLMRETEFYTSHEALLLDYEESLTRLDSTTGGWYDCSAHFLWCGERTRQLDNAHVEFLRGIQNPIGVKVSDKMDPRELVSLVATLNPDNVPGRLAVIVRMGATKLRNHLPSFVKAVKEAGQVVTWISDPMHGNTETVVGYKTRRFDNIRGEIEAFFDVHEAMGSVAGGVHVEMTGDNVTECIGGGSSIQADDLNSRYHTHCDPRLNAEQALEIAFYVASRLRKNRTNRVASKAA</sequence>